<dbReference type="Gene3D" id="3.30.450.20">
    <property type="entry name" value="PAS domain"/>
    <property type="match status" value="1"/>
</dbReference>
<comment type="catalytic activity">
    <reaction evidence="1">
        <text>ATP + protein L-histidine = ADP + protein N-phospho-L-histidine.</text>
        <dbReference type="EC" id="2.7.13.3"/>
    </reaction>
</comment>
<evidence type="ECO:0000256" key="3">
    <source>
        <dbReference type="ARBA" id="ARBA00022553"/>
    </source>
</evidence>
<evidence type="ECO:0000256" key="2">
    <source>
        <dbReference type="ARBA" id="ARBA00012438"/>
    </source>
</evidence>
<comment type="caution">
    <text evidence="7">The sequence shown here is derived from an EMBL/GenBank/DDBJ whole genome shotgun (WGS) entry which is preliminary data.</text>
</comment>
<proteinExistence type="predicted"/>
<dbReference type="InterPro" id="IPR036097">
    <property type="entry name" value="HisK_dim/P_sf"/>
</dbReference>
<dbReference type="Proteomes" id="UP000014216">
    <property type="component" value="Unassembled WGS sequence"/>
</dbReference>
<accession>S0FZ35</accession>
<dbReference type="GO" id="GO:0000155">
    <property type="term" value="F:phosphorelay sensor kinase activity"/>
    <property type="evidence" value="ECO:0007669"/>
    <property type="project" value="InterPro"/>
</dbReference>
<keyword evidence="4" id="KW-1133">Transmembrane helix</keyword>
<keyword evidence="3" id="KW-0597">Phosphoprotein</keyword>
<keyword evidence="7" id="KW-0808">Transferase</keyword>
<evidence type="ECO:0000259" key="5">
    <source>
        <dbReference type="PROSITE" id="PS50109"/>
    </source>
</evidence>
<gene>
    <name evidence="7" type="ORF">Dpo_3c00720</name>
</gene>
<keyword evidence="4" id="KW-0472">Membrane</keyword>
<evidence type="ECO:0000259" key="6">
    <source>
        <dbReference type="PROSITE" id="PS50112"/>
    </source>
</evidence>
<feature type="transmembrane region" description="Helical" evidence="4">
    <location>
        <begin position="260"/>
        <end position="281"/>
    </location>
</feature>
<dbReference type="NCBIfam" id="TIGR00229">
    <property type="entry name" value="sensory_box"/>
    <property type="match status" value="1"/>
</dbReference>
<dbReference type="SMART" id="SM00387">
    <property type="entry name" value="HATPase_c"/>
    <property type="match status" value="1"/>
</dbReference>
<evidence type="ECO:0000256" key="1">
    <source>
        <dbReference type="ARBA" id="ARBA00000085"/>
    </source>
</evidence>
<feature type="domain" description="PAS" evidence="6">
    <location>
        <begin position="362"/>
        <end position="383"/>
    </location>
</feature>
<dbReference type="SMART" id="SM00388">
    <property type="entry name" value="HisKA"/>
    <property type="match status" value="1"/>
</dbReference>
<dbReference type="EC" id="2.7.13.3" evidence="2"/>
<dbReference type="InterPro" id="IPR003594">
    <property type="entry name" value="HATPase_dom"/>
</dbReference>
<dbReference type="CDD" id="cd18773">
    <property type="entry name" value="PDC1_HK_sensor"/>
    <property type="match status" value="1"/>
</dbReference>
<dbReference type="PRINTS" id="PR00344">
    <property type="entry name" value="BCTRLSENSOR"/>
</dbReference>
<feature type="domain" description="Histidine kinase" evidence="5">
    <location>
        <begin position="465"/>
        <end position="688"/>
    </location>
</feature>
<reference evidence="7 8" key="1">
    <citation type="journal article" date="2013" name="Genome Announc.">
        <title>Draft Genome Sequence of Desulfotignum phosphitoxidans DSM 13687 Strain FiPS-3.</title>
        <authorList>
            <person name="Poehlein A."/>
            <person name="Daniel R."/>
            <person name="Simeonova D.D."/>
        </authorList>
    </citation>
    <scope>NUCLEOTIDE SEQUENCE [LARGE SCALE GENOMIC DNA]</scope>
    <source>
        <strain evidence="7 8">DSM 13687</strain>
    </source>
</reference>
<dbReference type="RefSeq" id="WP_006965258.1">
    <property type="nucleotide sequence ID" value="NZ_APJX01000003.1"/>
</dbReference>
<keyword evidence="4" id="KW-0812">Transmembrane</keyword>
<dbReference type="PANTHER" id="PTHR43065:SF42">
    <property type="entry name" value="TWO-COMPONENT SENSOR PPRA"/>
    <property type="match status" value="1"/>
</dbReference>
<protein>
    <recommendedName>
        <fullName evidence="2">histidine kinase</fullName>
        <ecNumber evidence="2">2.7.13.3</ecNumber>
    </recommendedName>
</protein>
<dbReference type="SUPFAM" id="SSF47384">
    <property type="entry name" value="Homodimeric domain of signal transducing histidine kinase"/>
    <property type="match status" value="1"/>
</dbReference>
<dbReference type="AlphaFoldDB" id="S0FZ35"/>
<dbReference type="InterPro" id="IPR003661">
    <property type="entry name" value="HisK_dim/P_dom"/>
</dbReference>
<dbReference type="PROSITE" id="PS50112">
    <property type="entry name" value="PAS"/>
    <property type="match status" value="1"/>
</dbReference>
<evidence type="ECO:0000256" key="4">
    <source>
        <dbReference type="SAM" id="Phobius"/>
    </source>
</evidence>
<dbReference type="Gene3D" id="1.10.287.130">
    <property type="match status" value="1"/>
</dbReference>
<sequence>MKSGLRRKAKTITLRAFTTRFILLCVLPLFLLALCLAAAHVYTLQTRQAREMRAQAHNVMQAVDRDLSARISALQVLAGSPLIDDPPRLEDFYKEARGFRAHFTGHVILADMDTRMVFNTRVPFGTQLPLLPVPKGFAAAPFVMETGKPAVGDMFPGPIAREPLVAIVVPVTHAGKIQALLLSIVGTAQYQALLDDLAIPEGYCVTLVDSKKAGMAHRNMSDGEKTDGDTDPGKKITVTSSVSHWEIVLDVSSRDYFRPVYMAGAGLLMAVVLVVSASIIGGRLMGEKLVRFVASLTGKQPSGTFSERIAEIEKVRSVLDKAARDRELSMERYRLLFENMNEGFVLHEIIMDDQARPVDFCLLEINPAAEHLTGLQRSEVIGRRVSQMGTEPFWIDHYVNVVRSGEPVRLQEYSEVLRKWFDLFVFQPKQGYCATVFFDITDRVKLESQIRQTQKMEAVGTLAGGVAHDYNNMLSVIIGYTQIAMDKTEPSGQLHADLMEVMNAAERSVDITRQLLAFARKQTIAPKVLDLNDTVDGMLKMLRRLISEEIDLAWQPDCRVWPVHMDRSQIDQLLVNLCVNARDAIEGGGKLIIETKNATLDAAYCSEHPGACPGDFVMLAVSDDGCGMDRQTLDNIFEPFFTTKELGRGTGLGLSTVYGIVKQNNGFVDVSSEQGKGTTFRIYLPRHQGTVEEMSPGKGELF</sequence>
<dbReference type="SUPFAM" id="SSF55785">
    <property type="entry name" value="PYP-like sensor domain (PAS domain)"/>
    <property type="match status" value="1"/>
</dbReference>
<dbReference type="Pfam" id="PF02518">
    <property type="entry name" value="HATPase_c"/>
    <property type="match status" value="1"/>
</dbReference>
<dbReference type="InterPro" id="IPR000014">
    <property type="entry name" value="PAS"/>
</dbReference>
<dbReference type="Gene3D" id="3.30.565.10">
    <property type="entry name" value="Histidine kinase-like ATPase, C-terminal domain"/>
    <property type="match status" value="1"/>
</dbReference>
<keyword evidence="8" id="KW-1185">Reference proteome</keyword>
<dbReference type="InterPro" id="IPR004358">
    <property type="entry name" value="Sig_transdc_His_kin-like_C"/>
</dbReference>
<dbReference type="SUPFAM" id="SSF55874">
    <property type="entry name" value="ATPase domain of HSP90 chaperone/DNA topoisomerase II/histidine kinase"/>
    <property type="match status" value="1"/>
</dbReference>
<evidence type="ECO:0000313" key="7">
    <source>
        <dbReference type="EMBL" id="EMS79930.1"/>
    </source>
</evidence>
<keyword evidence="7" id="KW-0418">Kinase</keyword>
<dbReference type="InterPro" id="IPR035965">
    <property type="entry name" value="PAS-like_dom_sf"/>
</dbReference>
<dbReference type="PANTHER" id="PTHR43065">
    <property type="entry name" value="SENSOR HISTIDINE KINASE"/>
    <property type="match status" value="1"/>
</dbReference>
<dbReference type="CDD" id="cd00082">
    <property type="entry name" value="HisKA"/>
    <property type="match status" value="1"/>
</dbReference>
<dbReference type="PROSITE" id="PS50109">
    <property type="entry name" value="HIS_KIN"/>
    <property type="match status" value="1"/>
</dbReference>
<organism evidence="7 8">
    <name type="scientific">Desulfotignum phosphitoxidans DSM 13687</name>
    <dbReference type="NCBI Taxonomy" id="1286635"/>
    <lineage>
        <taxon>Bacteria</taxon>
        <taxon>Pseudomonadati</taxon>
        <taxon>Thermodesulfobacteriota</taxon>
        <taxon>Desulfobacteria</taxon>
        <taxon>Desulfobacterales</taxon>
        <taxon>Desulfobacteraceae</taxon>
        <taxon>Desulfotignum</taxon>
    </lineage>
</organism>
<evidence type="ECO:0000313" key="8">
    <source>
        <dbReference type="Proteomes" id="UP000014216"/>
    </source>
</evidence>
<name>S0FZ35_9BACT</name>
<dbReference type="InterPro" id="IPR005467">
    <property type="entry name" value="His_kinase_dom"/>
</dbReference>
<dbReference type="EMBL" id="APJX01000003">
    <property type="protein sequence ID" value="EMS79930.1"/>
    <property type="molecule type" value="Genomic_DNA"/>
</dbReference>
<dbReference type="InterPro" id="IPR036890">
    <property type="entry name" value="HATPase_C_sf"/>
</dbReference>